<evidence type="ECO:0000313" key="2">
    <source>
        <dbReference type="EMBL" id="TFB14664.1"/>
    </source>
</evidence>
<protein>
    <submittedName>
        <fullName evidence="2">ABC transporter substrate-binding protein</fullName>
    </submittedName>
</protein>
<evidence type="ECO:0000313" key="3">
    <source>
        <dbReference type="Proteomes" id="UP000297975"/>
    </source>
</evidence>
<dbReference type="Proteomes" id="UP000297975">
    <property type="component" value="Unassembled WGS sequence"/>
</dbReference>
<dbReference type="InterPro" id="IPR000914">
    <property type="entry name" value="SBP_5_dom"/>
</dbReference>
<dbReference type="AlphaFoldDB" id="A0A4Y8IGX1"/>
<reference evidence="2 3" key="1">
    <citation type="submission" date="2019-03" db="EMBL/GenBank/DDBJ databases">
        <authorList>
            <person name="He R.-H."/>
        </authorList>
    </citation>
    <scope>NUCLEOTIDE SEQUENCE [LARGE SCALE GENOMIC DNA]</scope>
    <source>
        <strain evidence="3">SH 714</strain>
    </source>
</reference>
<dbReference type="OrthoDB" id="9803988at2"/>
<gene>
    <name evidence="2" type="ORF">E3U55_13495</name>
</gene>
<evidence type="ECO:0000259" key="1">
    <source>
        <dbReference type="Pfam" id="PF00496"/>
    </source>
</evidence>
<sequence>MEEPVRADQEGRIIPALAESFEWLDANTLEMRLHSDVYYQNGEYFDAKVVLNNFEEVGKWAAPHPPGTWLNLFEGTVIEQINPFTVRFHFPKPDGLVLGKFRAQHLADELFWRNLGFGYKKLGSGEGHW</sequence>
<organism evidence="2 3">
    <name type="scientific">Filobacillus milosensis</name>
    <dbReference type="NCBI Taxonomy" id="94137"/>
    <lineage>
        <taxon>Bacteria</taxon>
        <taxon>Bacillati</taxon>
        <taxon>Bacillota</taxon>
        <taxon>Bacilli</taxon>
        <taxon>Bacillales</taxon>
        <taxon>Bacillaceae</taxon>
        <taxon>Filobacillus</taxon>
    </lineage>
</organism>
<dbReference type="Gene3D" id="3.40.190.10">
    <property type="entry name" value="Periplasmic binding protein-like II"/>
    <property type="match status" value="1"/>
</dbReference>
<dbReference type="Pfam" id="PF00496">
    <property type="entry name" value="SBP_bac_5"/>
    <property type="match status" value="1"/>
</dbReference>
<feature type="domain" description="Solute-binding protein family 5" evidence="1">
    <location>
        <begin position="13"/>
        <end position="102"/>
    </location>
</feature>
<keyword evidence="3" id="KW-1185">Reference proteome</keyword>
<dbReference type="EMBL" id="SOPW01000016">
    <property type="protein sequence ID" value="TFB14664.1"/>
    <property type="molecule type" value="Genomic_DNA"/>
</dbReference>
<accession>A0A4Y8IGX1</accession>
<proteinExistence type="predicted"/>
<dbReference type="SUPFAM" id="SSF53850">
    <property type="entry name" value="Periplasmic binding protein-like II"/>
    <property type="match status" value="1"/>
</dbReference>
<comment type="caution">
    <text evidence="2">The sequence shown here is derived from an EMBL/GenBank/DDBJ whole genome shotgun (WGS) entry which is preliminary data.</text>
</comment>
<name>A0A4Y8IGX1_9BACI</name>